<organism evidence="3">
    <name type="scientific">Marivirga arenosa</name>
    <dbReference type="NCBI Taxonomy" id="3059076"/>
    <lineage>
        <taxon>Bacteria</taxon>
        <taxon>Pseudomonadati</taxon>
        <taxon>Bacteroidota</taxon>
        <taxon>Cytophagia</taxon>
        <taxon>Cytophagales</taxon>
        <taxon>Marivirgaceae</taxon>
        <taxon>Marivirga</taxon>
    </lineage>
</organism>
<dbReference type="InterPro" id="IPR050061">
    <property type="entry name" value="MurCDEF_pg_biosynth"/>
</dbReference>
<proteinExistence type="predicted"/>
<dbReference type="GO" id="GO:0005524">
    <property type="term" value="F:ATP binding"/>
    <property type="evidence" value="ECO:0007669"/>
    <property type="project" value="UniProtKB-KW"/>
</dbReference>
<gene>
    <name evidence="3" type="ORF">QYS47_22830</name>
</gene>
<dbReference type="GO" id="GO:0071555">
    <property type="term" value="P:cell wall organization"/>
    <property type="evidence" value="ECO:0007669"/>
    <property type="project" value="UniProtKB-KW"/>
</dbReference>
<evidence type="ECO:0000259" key="1">
    <source>
        <dbReference type="Pfam" id="PF01225"/>
    </source>
</evidence>
<name>A0AA51X4A2_9BACT</name>
<dbReference type="GO" id="GO:0009252">
    <property type="term" value="P:peptidoglycan biosynthetic process"/>
    <property type="evidence" value="ECO:0007669"/>
    <property type="project" value="UniProtKB-KW"/>
</dbReference>
<dbReference type="GO" id="GO:0016881">
    <property type="term" value="F:acid-amino acid ligase activity"/>
    <property type="evidence" value="ECO:0007669"/>
    <property type="project" value="InterPro"/>
</dbReference>
<protein>
    <submittedName>
        <fullName evidence="3">Mur ligase family protein</fullName>
    </submittedName>
</protein>
<dbReference type="Pfam" id="PF08245">
    <property type="entry name" value="Mur_ligase_M"/>
    <property type="match status" value="1"/>
</dbReference>
<dbReference type="Gene3D" id="3.40.1190.10">
    <property type="entry name" value="Mur-like, catalytic domain"/>
    <property type="match status" value="1"/>
</dbReference>
<dbReference type="InterPro" id="IPR013221">
    <property type="entry name" value="Mur_ligase_cen"/>
</dbReference>
<dbReference type="Gene3D" id="3.40.50.720">
    <property type="entry name" value="NAD(P)-binding Rossmann-like Domain"/>
    <property type="match status" value="1"/>
</dbReference>
<sequence>MNLDQINKIHFIAIGGSVMHNLAIALHKKNIHVTGSDDEIYEPAKGKLKAAGLTPSIGWDDSCINSDLDAVILGMHAKEDNPELKKAKELGLKIYSFPEFIREVSSNKQRIVVGGSHGKSTITAMIMHVLKSIGKPFDYLVGAELEGFDLTVQLSDAPIIIIEGDEYLSSKLDLTPKFLKYDHHIGVISGIKWDHKNVFPNLEDYTKQFDLFADKTPKAGSLVYCEEDNLANIVGAKDREDVRKVAYAAHDAEVVNGKTFLKTNDHGKVEVAVFGKHNLQNIKAAQEVCSILGVPSDKFYEAIKSFKGAKNRLELIAETSEVKVYKDYAHAPSKLRATVNALNYQFPDKKLCVAYELHTFSSLDKDFLKEYKDSLKHSDISFLYINPDNLKIDGGADINEDLLKNAFNDSELRFFNDDEKLKEAILAQKGKASTFAFLSSGHFGQLDLEQLAKEIVS</sequence>
<reference evidence="3" key="1">
    <citation type="submission" date="2023-08" db="EMBL/GenBank/DDBJ databases">
        <title>Comparative genomics and taxonomic characterization of three novel marine species of genus Marivirga.</title>
        <authorList>
            <person name="Muhammad N."/>
            <person name="Kim S.-G."/>
        </authorList>
    </citation>
    <scope>NUCLEOTIDE SEQUENCE</scope>
    <source>
        <strain evidence="3">BKB1-2</strain>
    </source>
</reference>
<dbReference type="KEGG" id="marp:QYS47_22830"/>
<dbReference type="Gene3D" id="3.90.190.20">
    <property type="entry name" value="Mur ligase, C-terminal domain"/>
    <property type="match status" value="1"/>
</dbReference>
<feature type="domain" description="Mur ligase central" evidence="2">
    <location>
        <begin position="113"/>
        <end position="286"/>
    </location>
</feature>
<dbReference type="Pfam" id="PF01225">
    <property type="entry name" value="Mur_ligase"/>
    <property type="match status" value="1"/>
</dbReference>
<dbReference type="InterPro" id="IPR036615">
    <property type="entry name" value="Mur_ligase_C_dom_sf"/>
</dbReference>
<keyword evidence="3" id="KW-0436">Ligase</keyword>
<dbReference type="InterPro" id="IPR036565">
    <property type="entry name" value="Mur-like_cat_sf"/>
</dbReference>
<dbReference type="SUPFAM" id="SSF51984">
    <property type="entry name" value="MurCD N-terminal domain"/>
    <property type="match status" value="1"/>
</dbReference>
<accession>A0AA51X4A2</accession>
<dbReference type="GO" id="GO:0051301">
    <property type="term" value="P:cell division"/>
    <property type="evidence" value="ECO:0007669"/>
    <property type="project" value="UniProtKB-KW"/>
</dbReference>
<dbReference type="RefSeq" id="WP_322346514.1">
    <property type="nucleotide sequence ID" value="NZ_CP129968.2"/>
</dbReference>
<dbReference type="SUPFAM" id="SSF53244">
    <property type="entry name" value="MurD-like peptide ligases, peptide-binding domain"/>
    <property type="match status" value="1"/>
</dbReference>
<dbReference type="GO" id="GO:0008360">
    <property type="term" value="P:regulation of cell shape"/>
    <property type="evidence" value="ECO:0007669"/>
    <property type="project" value="UniProtKB-KW"/>
</dbReference>
<evidence type="ECO:0000259" key="2">
    <source>
        <dbReference type="Pfam" id="PF08245"/>
    </source>
</evidence>
<dbReference type="SUPFAM" id="SSF53623">
    <property type="entry name" value="MurD-like peptide ligases, catalytic domain"/>
    <property type="match status" value="1"/>
</dbReference>
<dbReference type="PANTHER" id="PTHR43445">
    <property type="entry name" value="UDP-N-ACETYLMURAMATE--L-ALANINE LIGASE-RELATED"/>
    <property type="match status" value="1"/>
</dbReference>
<dbReference type="EMBL" id="CP129968">
    <property type="protein sequence ID" value="WNB17180.1"/>
    <property type="molecule type" value="Genomic_DNA"/>
</dbReference>
<dbReference type="PANTHER" id="PTHR43445:SF5">
    <property type="entry name" value="UDP-N-ACETYLMURAMATE--L-ALANYL-GAMMA-D-GLUTAMYL-MESO-2,6-DIAMINOHEPTANDIOATE LIGASE"/>
    <property type="match status" value="1"/>
</dbReference>
<feature type="domain" description="Mur ligase N-terminal catalytic" evidence="1">
    <location>
        <begin position="8"/>
        <end position="107"/>
    </location>
</feature>
<dbReference type="AlphaFoldDB" id="A0AA51X4A2"/>
<dbReference type="InterPro" id="IPR000713">
    <property type="entry name" value="Mur_ligase_N"/>
</dbReference>
<dbReference type="Proteomes" id="UP001232019">
    <property type="component" value="Chromosome"/>
</dbReference>
<evidence type="ECO:0000313" key="3">
    <source>
        <dbReference type="EMBL" id="WNB17180.1"/>
    </source>
</evidence>